<dbReference type="SUPFAM" id="SSF81383">
    <property type="entry name" value="F-box domain"/>
    <property type="match status" value="1"/>
</dbReference>
<accession>A0A0H2RK73</accession>
<dbReference type="InParanoid" id="A0A0H2RK73"/>
<dbReference type="SUPFAM" id="SSF52047">
    <property type="entry name" value="RNI-like"/>
    <property type="match status" value="1"/>
</dbReference>
<proteinExistence type="predicted"/>
<dbReference type="AlphaFoldDB" id="A0A0H2RK73"/>
<dbReference type="OrthoDB" id="3266451at2759"/>
<evidence type="ECO:0000313" key="2">
    <source>
        <dbReference type="Proteomes" id="UP000053477"/>
    </source>
</evidence>
<dbReference type="InterPro" id="IPR032675">
    <property type="entry name" value="LRR_dom_sf"/>
</dbReference>
<dbReference type="EMBL" id="KQ086347">
    <property type="protein sequence ID" value="KLO05191.1"/>
    <property type="molecule type" value="Genomic_DNA"/>
</dbReference>
<reference evidence="1 2" key="1">
    <citation type="submission" date="2015-04" db="EMBL/GenBank/DDBJ databases">
        <title>Complete genome sequence of Schizopora paradoxa KUC8140, a cosmopolitan wood degrader in East Asia.</title>
        <authorList>
            <consortium name="DOE Joint Genome Institute"/>
            <person name="Min B."/>
            <person name="Park H."/>
            <person name="Jang Y."/>
            <person name="Kim J.-J."/>
            <person name="Kim K.H."/>
            <person name="Pangilinan J."/>
            <person name="Lipzen A."/>
            <person name="Riley R."/>
            <person name="Grigoriev I.V."/>
            <person name="Spatafora J.W."/>
            <person name="Choi I.-G."/>
        </authorList>
    </citation>
    <scope>NUCLEOTIDE SEQUENCE [LARGE SCALE GENOMIC DNA]</scope>
    <source>
        <strain evidence="1 2">KUC8140</strain>
    </source>
</reference>
<name>A0A0H2RK73_9AGAM</name>
<evidence type="ECO:0000313" key="1">
    <source>
        <dbReference type="EMBL" id="KLO05191.1"/>
    </source>
</evidence>
<organism evidence="1 2">
    <name type="scientific">Schizopora paradoxa</name>
    <dbReference type="NCBI Taxonomy" id="27342"/>
    <lineage>
        <taxon>Eukaryota</taxon>
        <taxon>Fungi</taxon>
        <taxon>Dikarya</taxon>
        <taxon>Basidiomycota</taxon>
        <taxon>Agaricomycotina</taxon>
        <taxon>Agaricomycetes</taxon>
        <taxon>Hymenochaetales</taxon>
        <taxon>Schizoporaceae</taxon>
        <taxon>Schizopora</taxon>
    </lineage>
</organism>
<sequence length="550" mass="62912">MGWRKPRDDNEELCRQLDYLLDGMQALKTSIEMGRRVDGKGEMKINAKKLWCNALFRESADDDTSVDLTDAKIALRQMKDAKTLLSSVSESLDDAIHAVSKAIDDDCRAAGFSLLPNEVLTRIFELYVDMSFEGEEGAFPMVSPHILASVCRRFRRVTLKHSGLWKHASLDFSRAWLHLVKKRCPNPTIIINGNDEESIYHLERLPFVHPCQQWRELRLSYDNEDVGHLYFEHLASMIQIPLESLECLSITNKSIETEEINGLDLDGEDLIALSSWEMPNLTHLELRNVIPMEPLQCGNVTSFTIHIHDDNKEAMHLAVFAELLQSMPKIKFLSITLDVRATFDYIPDTLVSLPSLKSLELQIDGKTPILTIKQITGLLATERLTSFGLKFLAIHYINDALFQSWIFALFHPNSDPDRMYGDGCAPFMSVTDFSMEVRRFRCSAAAFDSIFEAMPNVQTVSLRLPERANLLFSDTWKKAGVLQRLRVLRLALPQSSPEEFSTQFSILERFFGDGYCKEFERLEVQFRDNSAMPKARLFDVLGEKLRWIEC</sequence>
<keyword evidence="2" id="KW-1185">Reference proteome</keyword>
<gene>
    <name evidence="1" type="ORF">SCHPADRAFT_947118</name>
</gene>
<dbReference type="Proteomes" id="UP000053477">
    <property type="component" value="Unassembled WGS sequence"/>
</dbReference>
<dbReference type="Gene3D" id="3.80.10.10">
    <property type="entry name" value="Ribonuclease Inhibitor"/>
    <property type="match status" value="1"/>
</dbReference>
<protein>
    <submittedName>
        <fullName evidence="1">Uncharacterized protein</fullName>
    </submittedName>
</protein>
<dbReference type="InterPro" id="IPR036047">
    <property type="entry name" value="F-box-like_dom_sf"/>
</dbReference>